<dbReference type="InterPro" id="IPR007712">
    <property type="entry name" value="RelE/ParE_toxin"/>
</dbReference>
<gene>
    <name evidence="2" type="ORF">G3I71_09910</name>
</gene>
<evidence type="ECO:0000256" key="1">
    <source>
        <dbReference type="ARBA" id="ARBA00022649"/>
    </source>
</evidence>
<name>A0A6B3BP66_9ACTN</name>
<proteinExistence type="predicted"/>
<dbReference type="Pfam" id="PF05016">
    <property type="entry name" value="ParE_toxin"/>
    <property type="match status" value="1"/>
</dbReference>
<sequence length="86" mass="9682">MTYEIVWSDAAIDQLAALNERHEDAAMLITAAVYDLADNPNPTNSSRLGTSDIHRLLLGFYRVMYEVRDKTVTVDVLSVGRSDRPR</sequence>
<dbReference type="Gene3D" id="3.30.2310.20">
    <property type="entry name" value="RelE-like"/>
    <property type="match status" value="1"/>
</dbReference>
<evidence type="ECO:0000313" key="2">
    <source>
        <dbReference type="EMBL" id="NEC86129.1"/>
    </source>
</evidence>
<dbReference type="EMBL" id="JAAGLU010000007">
    <property type="protein sequence ID" value="NEC86129.1"/>
    <property type="molecule type" value="Genomic_DNA"/>
</dbReference>
<protein>
    <submittedName>
        <fullName evidence="2">Type II toxin-antitoxin system RelE/ParE family toxin</fullName>
    </submittedName>
</protein>
<dbReference type="InterPro" id="IPR035093">
    <property type="entry name" value="RelE/ParE_toxin_dom_sf"/>
</dbReference>
<comment type="caution">
    <text evidence="2">The sequence shown here is derived from an EMBL/GenBank/DDBJ whole genome shotgun (WGS) entry which is preliminary data.</text>
</comment>
<dbReference type="SUPFAM" id="SSF143011">
    <property type="entry name" value="RelE-like"/>
    <property type="match status" value="1"/>
</dbReference>
<organism evidence="2">
    <name type="scientific">Streptomyces sp. SID12501</name>
    <dbReference type="NCBI Taxonomy" id="2706042"/>
    <lineage>
        <taxon>Bacteria</taxon>
        <taxon>Bacillati</taxon>
        <taxon>Actinomycetota</taxon>
        <taxon>Actinomycetes</taxon>
        <taxon>Kitasatosporales</taxon>
        <taxon>Streptomycetaceae</taxon>
        <taxon>Streptomyces</taxon>
    </lineage>
</organism>
<keyword evidence="1" id="KW-1277">Toxin-antitoxin system</keyword>
<dbReference type="AlphaFoldDB" id="A0A6B3BP66"/>
<dbReference type="RefSeq" id="WP_164313593.1">
    <property type="nucleotide sequence ID" value="NZ_JAAGLU010000007.1"/>
</dbReference>
<reference evidence="2" key="1">
    <citation type="submission" date="2020-01" db="EMBL/GenBank/DDBJ databases">
        <title>Insect and environment-associated Actinomycetes.</title>
        <authorList>
            <person name="Currrie C."/>
            <person name="Chevrette M."/>
            <person name="Carlson C."/>
            <person name="Stubbendieck R."/>
            <person name="Wendt-Pienkowski E."/>
        </authorList>
    </citation>
    <scope>NUCLEOTIDE SEQUENCE</scope>
    <source>
        <strain evidence="2">SID12501</strain>
    </source>
</reference>
<accession>A0A6B3BP66</accession>